<dbReference type="CDD" id="cd00009">
    <property type="entry name" value="AAA"/>
    <property type="match status" value="1"/>
</dbReference>
<dbReference type="InterPro" id="IPR011704">
    <property type="entry name" value="ATPase_dyneun-rel_AAA"/>
</dbReference>
<evidence type="ECO:0000256" key="1">
    <source>
        <dbReference type="SAM" id="MobiDB-lite"/>
    </source>
</evidence>
<dbReference type="InterPro" id="IPR027417">
    <property type="entry name" value="P-loop_NTPase"/>
</dbReference>
<feature type="domain" description="AAA+ ATPase" evidence="2">
    <location>
        <begin position="2408"/>
        <end position="2546"/>
    </location>
</feature>
<proteinExistence type="predicted"/>
<evidence type="ECO:0000313" key="3">
    <source>
        <dbReference type="EMBL" id="OWF52739.1"/>
    </source>
</evidence>
<dbReference type="GO" id="GO:0004842">
    <property type="term" value="F:ubiquitin-protein transferase activity"/>
    <property type="evidence" value="ECO:0007669"/>
    <property type="project" value="InterPro"/>
</dbReference>
<dbReference type="InterPro" id="IPR003593">
    <property type="entry name" value="AAA+_ATPase"/>
</dbReference>
<evidence type="ECO:0000313" key="4">
    <source>
        <dbReference type="Proteomes" id="UP000242188"/>
    </source>
</evidence>
<dbReference type="SMART" id="SM00382">
    <property type="entry name" value="AAA"/>
    <property type="match status" value="2"/>
</dbReference>
<dbReference type="PANTHER" id="PTHR22605:SF1">
    <property type="entry name" value="RZ-TYPE DOMAIN-CONTAINING PROTEIN"/>
    <property type="match status" value="1"/>
</dbReference>
<protein>
    <submittedName>
        <fullName evidence="3">E3 ubiquitin-protein ligase</fullName>
    </submittedName>
</protein>
<sequence length="4722" mass="540714">MAEASSGPAPAPVSGFDVSVQICPYTIKGKKEHSEDLAKRLWSCIHAADFQEFLNQTGRAYLIKEIIHHQGEDEINIIFTIRDGKAWASFKTRFHNDLSKNINAYLDRNKRTLLTTFSRIRKDNSYVQYKVSMFDKQKTTKQAESFFVDLQNTERNVNEKTPVVKEFSETSIESAKAKEIDKVPHPVAGSTLTSISKAAHVHEDSQVAKKMVNLEPRKEQSGHSLDPTPLQDGTYIELLFSVFIPDHVSDQVSNVFLETNCEGVNNIPLRRFPQSSLWSADVAVPATRQGFKFRFKIRRQKQIVTGIIFPTVNHEHITEFTKSFQRNENDSNRRLDFLVTDDIYLQYKGYAEVCASIITSVAEVSLKQAIIDLENFQKDWKFAYGNNDILDFIENQLDYLSYKRERALCFLVFLSNLPSTYHRFVKKMIPDILGAVTCSTSHDLTRSCADKVASTLLHLYLYHESKSRKSFVGFVDIAFPLLPSYSLSKVYTEKWKGTTYQFSVDEMQDVSVLDSFQRETSHTNEDKNLLDIVFRNIELRSLVSCTNRLLKKYGMMDKMTKLSLSALCTRTKLEIIKSSKERMDRFKRLFKIWELMQLSPVSPESIEVLSQFEKSIIHVIQSTDLFCKCEYWDDILHVCVDKDASIFTQLEEQIVLIQTIASAQNMNICSSLVTILDSDKFVHLDTDAGNSLLVKWFDNIIAHHCKSHRNISSQDLCHVYRHLGKMSQTQYLKSKQDMLCPLSDKMQNILRKRTMRENIQTTPDIEKLEIPYAETEFASHMKTLIRGGHDRGGFSVNDIIKDITGCITPLRIHSRVTLGICRSLMKLSGVIESSTSEDTFLVLLECSTLWKVLFDAEGTKKEQLIKDALYSHSEKALHNVVKSIMDGTVSCRLLKTLKIVPQMKILLPTNMYDRNKVKAIITKLYSSKELVESTLKNMRNMTILLEVVCKRTGATFRTQVEVVRNRIQSDVDHITNDSIGFAELENFTEWVTEMHKDLTTVDFLLSESQMYWNAVLNRLGQNFDDWCGALMETDSGETLQIDAVEDIRWLFSSDLPPCRDDEDDSRKAIRLFVNLLCGPVLEVYKKWWGNMSKLEGTSISDVVSYFQNEADIQKEMETAKRAHITLGSNIKKALTNFEEYPQYEDRFHAIKDTLKAFKLDSTTDEIFHRAICEFDNLCKQSDDLLLRDVGEAVQILKDATKEIDDELIVIIRELVRSSSLVAFLREVLNEDLRNLIDAVEEHSEQFVCESTVSDLIDIKQFLLPVLKMDFEHNVRAFIDAFTRSYATCRVKQIPAKIRMCMDNVHSLKSLYYNVANKEENTKEVIKMINHGGVFRIYVNKRPCELSVEWKQDKKVFEYSQSRLSDLRSRALLIMNTEEKRRSSRKETRRSKLTEHLSNFSSLVDTLFAIVDKFDSLKALGHFYWCSHSTQVVKPKEAKHILDKLTNELSEWGSLLSQNREQFYFMNYISSEHLPVLQSFLERGTNGNRVFNILKYVNPNVNLTDLDTLREKYTSMTMEDNMENKLYKTGHSVQIVFETIVPMSRTFLEIERGNVKLTDTVLEGKLHISVLEQGSRSVLHTVLALHQNTTGFLPESNQLLFCNSQTTQDELCLLINRCLVIAKSALQRRLFCIVNAELLSYELQFKLTRLLQCLPREEKYLLAIVCKGRDQCTFLEWFHDNVTGIRPLTEIQLRKCFESKWPNVTTVTSDIPGLGKTETVYDIASKHSKSVKTLHVSGLFDKSKIVKLLLDLNLRPHHLLHIDIGMINDPMALDLVLFQLIVTGFVAAGTYAYAIPTDFICIEIANSINNTLIDGLSTAIHFKRRTLQWEEYTNMKTTSDVNSPLQVVCQYLNHLETHKLDNTDIYFHGSSKVLPLEKRTCIQLLQKYFSSASDMSFTLVGIFVKVLADQLKKMSASIFFRQSSINAILGDTGNHTLKSNLVQIIVEVSKEFATRSIGTCRTSQAAVVLNTRTENIEQLSTAAMLAQRVQGMIQWEESNHLVVIFHHDMQTVSALFRKITQVPATVKNLFQSQMKKSFDNLEKASVEELQRIIVRFTSKSLPQKDMLSSLALSYALTPDNLLKMILVVMRLQSNVPVVIMGETGCGKTSLVKYLSTISGIELDVLSIHAGTSEEEIISKIDNIQNVAHKNLSTRKWVFLDEINTCDHLGVITDMLCHHRYHGKTLSANISIIAACNPYRLRPRDAVHTEGLQGKIREDELSRLVYRVHPLPESLMDFVWDYGRLSDTDERRYIRTMVGNVLKSPGLSETLTELLSVSQIFTRDSEHADYSVSLRDVDRTIRLLKWFIDMLTEKECKTHVIHELEKKAVVLAMAMSYHSRICNADRRKDYRIKMASIFPKQLNIVDETHITEMINTEQNDILNRMEIPEGIARNTALRENVFVIFVSILNKIPVFIVGKPGCSKSLSMQLIRSNLRGKDSKNDFFKTLPQLFCVSFQGSESSTSDGIVKVFEKAKRYQDRNTHDNVLSVVILDEIGLAEISRFNPLKVLHGLLEPDGKKNPDVAVVGISNWALDAAKMNRALHLSRPEMDVGELYETAKSISQSLMPATQNATQVWSFDESRFLKDDVLITLKALASAFNEYNLSQRFKNFHGLRDYYSLTKYISRCTAISKSEIMESKKTDIITHGLLRNFGGLPTEMTSMMGIFQKHLETTCKMSIPVLDLIRANVQDVSCRHLMLITQGDAVIGKLDQLLKECGKEYVMMFGSQFEDDLTDDYNYRILSRIILCMEQGIALILKDLENIYGSLYDMLNQNYTVVGKKKNCRVALGPYSNPMCHVNDDFKCVVLVEEMNLDYSDPPFLNRFEKQQFRFGDLLSPEDKTNISELETLLCAVFEVPGTSFTVSNALPIYETDVLFSLLLNVKETTDKDNMGDIISLCLHRILPLVFPDAIVRASRSTLSSEQPTKVQMLTDEYFRLPLHEGLESFLTAQHTALDSTLCSELMQTNQGEELCVIFTHSSMHINIHSLLDKHNLSVEKIGAFRSEKDLTNAIDKFFENDGEFLFLQFDSRYDMQHFFLTKITVEHKKREYAKLSAEQQTHKYVYLLVHLGIGDRSESKISQIHFMSEWSIVMLDTLEKPDKSILDLKNRTLTEIISNMRPLHNFIKEQLLWAFTRIQYSHEDRHVFELEQAIEHLQSSSLLMKMIDEFVYSQVENLVEDEVNWEFNIASDEHALISAGTYIGAIESHIQDIIRKPVAVFVFKMEQEGCLESLFIQDAKSSHRQKTWEYLASNKEICNFESIPLPSGPECYSCTTPATVRKVPFGNHIMLEIEELRDDFLQMLRKVKAQSKEYVDDEENPIEIVHAVLDGYRDIITSNTHLAELDQAGYEGMIQDYFHDFCNFMTFSHSSKDIRPAESLQWAINSTITWEKETFLDSVVMLHAVYWTYTDRLDCIVKILALACTSGSEDLHIHDVISKLNSDQEQLDSYASEEENERSDEQITDMEESENSDDLTSELNMIDKLILLVGNMLLPSTHNVHAIGFEKWKHSVSRALPLIGQISSDLPMNHKLRFCSDLAAILIVPYNLDANLLTTVGDLLQQSELNDKEIFNEVFNLLKKLINDNNNIPSLKLKKIISLYMYRCIQTQSENDDIFIWFLEWIEKEDACNHNSSFLLPDFHFIGSILQIAIASQQAEDEDLFSSIQDGNNHWKSNAFCKSLQDCLSSISPNGMLFEGLSVLLVQIIQKTVFEEDDIDSSQYSVCMESLETALSMVSIDEEDNVPLIQIFSSALIRHTLDISAGIALQTEFNIEDNQAMLQNLNALLEPPTDCGDPMRYGPLLYFLRRLKQIAGLRNVQKLGEHLEISMSTVKHIEWTKDLTTVCLEFNPLEFYCSAEAVEEVEDACNKWPNSEEQLKRFCDKMATDVDKALHIERIILAIFFKRMFVPLPESAKKFVAAVCQLIPKHSLPKEHVELLPYLCGHIDFSHYLFHLNTEIEEPDPQIVSVLMHMMFITTLYGKPGHTLYDCIHKPDQFDSHPVQILKTSIAQNIREKFSCRKCPCRVIYVASTDICPSCKQKQHSTENMKVASILNGTEKHTDSLLSYLIYRLLVNGSLICSLALRLCNESKIAAIVSSSDDESNVSRTLHKLVRTDWKILCQQLNISHSDLCCLLNLFLCANKDMSLQLLIPSDSNFITKFQVFTKCCNDFLRNRHETLAEHRAEFANRRGLQNSIEHALEIDYRYTLYVPSDNVSVENLTAELSLLDQSESAFLRVALSNRQILSLPKYITDILKWHLAVVNCMSYKVRKCECTEQTIAKFLSMVDEDNSNARLKQKFGNLKIAWNILRENRELLLEISPSLPDMELMTINSCASSCLLIDKNSPIHQVLEVLISIQNNILLEAMDISRSSDYPDFSVLSCGPDAAVVRCVSVLDVTSADVISFKWTDDFLRFAQCKPNSGKGSSILYDFHKVEMEVAHELVFRKSFITNTETIPLIVFADELFRNSVTLLQRISRKLTPQVPLTMELKQGIEYKWKRNPSHTMQLLSQIGIVLSLLNKTGGDSQTSLVDYLAAWKNYVNYKSIVHLLPEPETLIKLCHVVALYEWMELRSGDEISDTLGEVFRVHVTSEIRQHFQTAKQQHSSLEIVDRVLKVFVHRNFSTNDVNVQLNRPLVKYLMDPIYWRQDIDVRNGAIDETSKEAMALQQVLSPECLVEHLYETMELIKQAIEEKQASEMRITLASAVFKEKMTTRTQPVKKRRKLVSKLIGKT</sequence>
<dbReference type="EMBL" id="NEDP02001668">
    <property type="protein sequence ID" value="OWF52739.1"/>
    <property type="molecule type" value="Genomic_DNA"/>
</dbReference>
<keyword evidence="4" id="KW-1185">Reference proteome</keyword>
<feature type="domain" description="AAA+ ATPase" evidence="2">
    <location>
        <begin position="2092"/>
        <end position="2229"/>
    </location>
</feature>
<dbReference type="SUPFAM" id="SSF52540">
    <property type="entry name" value="P-loop containing nucleoside triphosphate hydrolases"/>
    <property type="match status" value="2"/>
</dbReference>
<reference evidence="3 4" key="1">
    <citation type="journal article" date="2017" name="Nat. Ecol. Evol.">
        <title>Scallop genome provides insights into evolution of bilaterian karyotype and development.</title>
        <authorList>
            <person name="Wang S."/>
            <person name="Zhang J."/>
            <person name="Jiao W."/>
            <person name="Li J."/>
            <person name="Xun X."/>
            <person name="Sun Y."/>
            <person name="Guo X."/>
            <person name="Huan P."/>
            <person name="Dong B."/>
            <person name="Zhang L."/>
            <person name="Hu X."/>
            <person name="Sun X."/>
            <person name="Wang J."/>
            <person name="Zhao C."/>
            <person name="Wang Y."/>
            <person name="Wang D."/>
            <person name="Huang X."/>
            <person name="Wang R."/>
            <person name="Lv J."/>
            <person name="Li Y."/>
            <person name="Zhang Z."/>
            <person name="Liu B."/>
            <person name="Lu W."/>
            <person name="Hui Y."/>
            <person name="Liang J."/>
            <person name="Zhou Z."/>
            <person name="Hou R."/>
            <person name="Li X."/>
            <person name="Liu Y."/>
            <person name="Li H."/>
            <person name="Ning X."/>
            <person name="Lin Y."/>
            <person name="Zhao L."/>
            <person name="Xing Q."/>
            <person name="Dou J."/>
            <person name="Li Y."/>
            <person name="Mao J."/>
            <person name="Guo H."/>
            <person name="Dou H."/>
            <person name="Li T."/>
            <person name="Mu C."/>
            <person name="Jiang W."/>
            <person name="Fu Q."/>
            <person name="Fu X."/>
            <person name="Miao Y."/>
            <person name="Liu J."/>
            <person name="Yu Q."/>
            <person name="Li R."/>
            <person name="Liao H."/>
            <person name="Li X."/>
            <person name="Kong Y."/>
            <person name="Jiang Z."/>
            <person name="Chourrout D."/>
            <person name="Li R."/>
            <person name="Bao Z."/>
        </authorList>
    </citation>
    <scope>NUCLEOTIDE SEQUENCE [LARGE SCALE GENOMIC DNA]</scope>
    <source>
        <strain evidence="3 4">PY_sf001</strain>
    </source>
</reference>
<dbReference type="PANTHER" id="PTHR22605">
    <property type="entry name" value="RZ-TYPE DOMAIN-CONTAINING PROTEIN"/>
    <property type="match status" value="1"/>
</dbReference>
<dbReference type="Gene3D" id="3.40.50.300">
    <property type="entry name" value="P-loop containing nucleotide triphosphate hydrolases"/>
    <property type="match status" value="2"/>
</dbReference>
<evidence type="ECO:0000259" key="2">
    <source>
        <dbReference type="SMART" id="SM00382"/>
    </source>
</evidence>
<accession>A0A210QVF9</accession>
<feature type="compositionally biased region" description="Acidic residues" evidence="1">
    <location>
        <begin position="3445"/>
        <end position="3468"/>
    </location>
</feature>
<dbReference type="GO" id="GO:0005524">
    <property type="term" value="F:ATP binding"/>
    <property type="evidence" value="ECO:0007669"/>
    <property type="project" value="InterPro"/>
</dbReference>
<name>A0A210QVF9_MIZYE</name>
<dbReference type="InterPro" id="IPR031248">
    <property type="entry name" value="RNF213"/>
</dbReference>
<feature type="region of interest" description="Disordered" evidence="1">
    <location>
        <begin position="3441"/>
        <end position="3468"/>
    </location>
</feature>
<dbReference type="Pfam" id="PF07728">
    <property type="entry name" value="AAA_5"/>
    <property type="match status" value="1"/>
</dbReference>
<organism evidence="3 4">
    <name type="scientific">Mizuhopecten yessoensis</name>
    <name type="common">Japanese scallop</name>
    <name type="synonym">Patinopecten yessoensis</name>
    <dbReference type="NCBI Taxonomy" id="6573"/>
    <lineage>
        <taxon>Eukaryota</taxon>
        <taxon>Metazoa</taxon>
        <taxon>Spiralia</taxon>
        <taxon>Lophotrochozoa</taxon>
        <taxon>Mollusca</taxon>
        <taxon>Bivalvia</taxon>
        <taxon>Autobranchia</taxon>
        <taxon>Pteriomorphia</taxon>
        <taxon>Pectinida</taxon>
        <taxon>Pectinoidea</taxon>
        <taxon>Pectinidae</taxon>
        <taxon>Mizuhopecten</taxon>
    </lineage>
</organism>
<dbReference type="OrthoDB" id="2400221at2759"/>
<gene>
    <name evidence="3" type="ORF">KP79_PYT06321</name>
</gene>
<dbReference type="GO" id="GO:0016887">
    <property type="term" value="F:ATP hydrolysis activity"/>
    <property type="evidence" value="ECO:0007669"/>
    <property type="project" value="InterPro"/>
</dbReference>
<dbReference type="Proteomes" id="UP000242188">
    <property type="component" value="Unassembled WGS sequence"/>
</dbReference>
<comment type="caution">
    <text evidence="3">The sequence shown here is derived from an EMBL/GenBank/DDBJ whole genome shotgun (WGS) entry which is preliminary data.</text>
</comment>